<comment type="caution">
    <text evidence="1">The sequence shown here is derived from an EMBL/GenBank/DDBJ whole genome shotgun (WGS) entry which is preliminary data.</text>
</comment>
<proteinExistence type="predicted"/>
<reference evidence="1" key="1">
    <citation type="submission" date="2019-12" db="EMBL/GenBank/DDBJ databases">
        <title>Genome sequencing and annotation of Brassica cretica.</title>
        <authorList>
            <person name="Studholme D.J."/>
            <person name="Sarris P.F."/>
        </authorList>
    </citation>
    <scope>NUCLEOTIDE SEQUENCE</scope>
    <source>
        <strain evidence="1">PFS-102/07</strain>
        <tissue evidence="1">Leaf</tissue>
    </source>
</reference>
<protein>
    <submittedName>
        <fullName evidence="1">Uncharacterized protein</fullName>
    </submittedName>
</protein>
<gene>
    <name evidence="1" type="ORF">F2Q70_00043998</name>
</gene>
<accession>A0A8S9KK42</accession>
<sequence length="185" mass="21528">MVYNAFVSCGSISWSKNRLFLGRKKSVVTTRKQQHTEGKNRRYVVGIMLFRRHTDETNPRKFIFPRKSLGNFRRNSEEMNFQGNSEDHKFVGKVLGIYRGKNSSGYFDGLSDGPILGSSDEMFLGIFIGNFRGTEPSENFEERVPRYIPRKESLGIFRGRTPSVYFEEMFVENFRGFISSEFQKK</sequence>
<dbReference type="AlphaFoldDB" id="A0A8S9KK42"/>
<dbReference type="EMBL" id="QGKY02000164">
    <property type="protein sequence ID" value="KAF2593743.1"/>
    <property type="molecule type" value="Genomic_DNA"/>
</dbReference>
<name>A0A8S9KK42_BRACR</name>
<evidence type="ECO:0000313" key="1">
    <source>
        <dbReference type="EMBL" id="KAF2593743.1"/>
    </source>
</evidence>
<organism evidence="1">
    <name type="scientific">Brassica cretica</name>
    <name type="common">Mustard</name>
    <dbReference type="NCBI Taxonomy" id="69181"/>
    <lineage>
        <taxon>Eukaryota</taxon>
        <taxon>Viridiplantae</taxon>
        <taxon>Streptophyta</taxon>
        <taxon>Embryophyta</taxon>
        <taxon>Tracheophyta</taxon>
        <taxon>Spermatophyta</taxon>
        <taxon>Magnoliopsida</taxon>
        <taxon>eudicotyledons</taxon>
        <taxon>Gunneridae</taxon>
        <taxon>Pentapetalae</taxon>
        <taxon>rosids</taxon>
        <taxon>malvids</taxon>
        <taxon>Brassicales</taxon>
        <taxon>Brassicaceae</taxon>
        <taxon>Brassiceae</taxon>
        <taxon>Brassica</taxon>
    </lineage>
</organism>